<dbReference type="AlphaFoldDB" id="A0AAV4PYF4"/>
<dbReference type="Proteomes" id="UP001054945">
    <property type="component" value="Unassembled WGS sequence"/>
</dbReference>
<sequence length="84" mass="9667">MSSESALQQECFKKTFSSTPFLILGSFNLSKSAEGIERTSRTSLMSLQAGCEGIPLLILWPFFIIHRIRAFLSFLPFLHLQWKW</sequence>
<gene>
    <name evidence="1" type="ORF">CEXT_553641</name>
</gene>
<evidence type="ECO:0000313" key="2">
    <source>
        <dbReference type="Proteomes" id="UP001054945"/>
    </source>
</evidence>
<accession>A0AAV4PYF4</accession>
<protein>
    <submittedName>
        <fullName evidence="1">Uncharacterized protein</fullName>
    </submittedName>
</protein>
<reference evidence="1 2" key="1">
    <citation type="submission" date="2021-06" db="EMBL/GenBank/DDBJ databases">
        <title>Caerostris extrusa draft genome.</title>
        <authorList>
            <person name="Kono N."/>
            <person name="Arakawa K."/>
        </authorList>
    </citation>
    <scope>NUCLEOTIDE SEQUENCE [LARGE SCALE GENOMIC DNA]</scope>
</reference>
<name>A0AAV4PYF4_CAEEX</name>
<proteinExistence type="predicted"/>
<keyword evidence="2" id="KW-1185">Reference proteome</keyword>
<evidence type="ECO:0000313" key="1">
    <source>
        <dbReference type="EMBL" id="GIY02693.1"/>
    </source>
</evidence>
<comment type="caution">
    <text evidence="1">The sequence shown here is derived from an EMBL/GenBank/DDBJ whole genome shotgun (WGS) entry which is preliminary data.</text>
</comment>
<dbReference type="EMBL" id="BPLR01005484">
    <property type="protein sequence ID" value="GIY02693.1"/>
    <property type="molecule type" value="Genomic_DNA"/>
</dbReference>
<organism evidence="1 2">
    <name type="scientific">Caerostris extrusa</name>
    <name type="common">Bark spider</name>
    <name type="synonym">Caerostris bankana</name>
    <dbReference type="NCBI Taxonomy" id="172846"/>
    <lineage>
        <taxon>Eukaryota</taxon>
        <taxon>Metazoa</taxon>
        <taxon>Ecdysozoa</taxon>
        <taxon>Arthropoda</taxon>
        <taxon>Chelicerata</taxon>
        <taxon>Arachnida</taxon>
        <taxon>Araneae</taxon>
        <taxon>Araneomorphae</taxon>
        <taxon>Entelegynae</taxon>
        <taxon>Araneoidea</taxon>
        <taxon>Araneidae</taxon>
        <taxon>Caerostris</taxon>
    </lineage>
</organism>